<organism evidence="3">
    <name type="scientific">Bosea sp. NBC_00436</name>
    <dbReference type="NCBI Taxonomy" id="2969620"/>
    <lineage>
        <taxon>Bacteria</taxon>
        <taxon>Pseudomonadati</taxon>
        <taxon>Pseudomonadota</taxon>
        <taxon>Alphaproteobacteria</taxon>
        <taxon>Hyphomicrobiales</taxon>
        <taxon>Boseaceae</taxon>
        <taxon>Bosea</taxon>
    </lineage>
</organism>
<dbReference type="EMBL" id="CP102774">
    <property type="protein sequence ID" value="UZF86727.1"/>
    <property type="molecule type" value="Genomic_DNA"/>
</dbReference>
<dbReference type="FunFam" id="3.40.50.720:FF:000084">
    <property type="entry name" value="Short-chain dehydrogenase reductase"/>
    <property type="match status" value="1"/>
</dbReference>
<dbReference type="PANTHER" id="PTHR42760">
    <property type="entry name" value="SHORT-CHAIN DEHYDROGENASES/REDUCTASES FAMILY MEMBER"/>
    <property type="match status" value="1"/>
</dbReference>
<dbReference type="GO" id="GO:0016616">
    <property type="term" value="F:oxidoreductase activity, acting on the CH-OH group of donors, NAD or NADP as acceptor"/>
    <property type="evidence" value="ECO:0007669"/>
    <property type="project" value="UniProtKB-ARBA"/>
</dbReference>
<dbReference type="PROSITE" id="PS00061">
    <property type="entry name" value="ADH_SHORT"/>
    <property type="match status" value="1"/>
</dbReference>
<dbReference type="SMART" id="SM00822">
    <property type="entry name" value="PKS_KR"/>
    <property type="match status" value="1"/>
</dbReference>
<sequence>MDLGLNGKVVLVTGAARGIGLTSARRFAAEGALVMLADRDAGTLAEAAASVPSSRMIAADLTADGAADRVLDATLSAFGRLDVLVNNAGISEPAPIAATTPESWRRVLAVNLDAVYLLSRAAMPALAESRGAIVSLASFAGKRGTLFGDNTSYSTSKAGVIGFTRALAIEAAKVGVRVNAVAPGPVATELIKALTPDQLKRVTDFVPLGRMAETDEIADLLLFLSSSRSSYITGEVVNVNGGLYMD</sequence>
<dbReference type="AlphaFoldDB" id="A0A9E8CKA2"/>
<name>A0A9E8CKA2_9HYPH</name>
<dbReference type="InterPro" id="IPR020904">
    <property type="entry name" value="Sc_DH/Rdtase_CS"/>
</dbReference>
<evidence type="ECO:0000313" key="3">
    <source>
        <dbReference type="EMBL" id="UZF86727.1"/>
    </source>
</evidence>
<dbReference type="GO" id="GO:0030497">
    <property type="term" value="P:fatty acid elongation"/>
    <property type="evidence" value="ECO:0007669"/>
    <property type="project" value="TreeGrafter"/>
</dbReference>
<gene>
    <name evidence="3" type="ORF">NWE54_23700</name>
</gene>
<feature type="domain" description="Ketoreductase" evidence="2">
    <location>
        <begin position="8"/>
        <end position="145"/>
    </location>
</feature>
<dbReference type="InterPro" id="IPR002347">
    <property type="entry name" value="SDR_fam"/>
</dbReference>
<reference evidence="3" key="1">
    <citation type="submission" date="2022-08" db="EMBL/GenBank/DDBJ databases">
        <title>Complete Genome Sequences of 2 Bosea sp. soil isolates.</title>
        <authorList>
            <person name="Alvarez Arevalo M."/>
            <person name="Sterndorff E.B."/>
            <person name="Faurdal D."/>
            <person name="Joergensen T.S."/>
            <person name="Weber T."/>
        </authorList>
    </citation>
    <scope>NUCLEOTIDE SEQUENCE</scope>
    <source>
        <strain evidence="3">NBC_00436</strain>
    </source>
</reference>
<evidence type="ECO:0000259" key="2">
    <source>
        <dbReference type="SMART" id="SM00822"/>
    </source>
</evidence>
<comment type="similarity">
    <text evidence="1">Belongs to the short-chain dehydrogenases/reductases (SDR) family.</text>
</comment>
<dbReference type="PRINTS" id="PR00081">
    <property type="entry name" value="GDHRDH"/>
</dbReference>
<proteinExistence type="inferred from homology"/>
<dbReference type="PRINTS" id="PR00080">
    <property type="entry name" value="SDRFAMILY"/>
</dbReference>
<protein>
    <submittedName>
        <fullName evidence="3">SDR family oxidoreductase</fullName>
    </submittedName>
</protein>
<dbReference type="Pfam" id="PF13561">
    <property type="entry name" value="adh_short_C2"/>
    <property type="match status" value="1"/>
</dbReference>
<accession>A0A9E8CKA2</accession>
<dbReference type="PANTHER" id="PTHR42760:SF40">
    <property type="entry name" value="3-OXOACYL-[ACYL-CARRIER-PROTEIN] REDUCTASE, CHLOROPLASTIC"/>
    <property type="match status" value="1"/>
</dbReference>
<dbReference type="Gene3D" id="3.40.50.720">
    <property type="entry name" value="NAD(P)-binding Rossmann-like Domain"/>
    <property type="match status" value="1"/>
</dbReference>
<dbReference type="InterPro" id="IPR057326">
    <property type="entry name" value="KR_dom"/>
</dbReference>
<dbReference type="InterPro" id="IPR036291">
    <property type="entry name" value="NAD(P)-bd_dom_sf"/>
</dbReference>
<dbReference type="SUPFAM" id="SSF51735">
    <property type="entry name" value="NAD(P)-binding Rossmann-fold domains"/>
    <property type="match status" value="1"/>
</dbReference>
<evidence type="ECO:0000256" key="1">
    <source>
        <dbReference type="ARBA" id="ARBA00006484"/>
    </source>
</evidence>